<dbReference type="AlphaFoldDB" id="A0A1X0A053"/>
<feature type="region of interest" description="Disordered" evidence="1">
    <location>
        <begin position="1"/>
        <end position="40"/>
    </location>
</feature>
<evidence type="ECO:0000256" key="1">
    <source>
        <dbReference type="SAM" id="MobiDB-lite"/>
    </source>
</evidence>
<dbReference type="EMBL" id="MVHF01000062">
    <property type="protein sequence ID" value="ORA23400.1"/>
    <property type="molecule type" value="Genomic_DNA"/>
</dbReference>
<dbReference type="OrthoDB" id="4758227at2"/>
<dbReference type="STRING" id="1927124.BST13_35190"/>
<sequence>MTTPRKTPARKGIPANAPQPQDHKQKRSAAARKAEAEAESGYVTIEQCGMELKIAVGGNMPLDAILLFQEDPETLQEYGIEADDPGRDAKLNLAATKLMLGPEQWSEFRKKRPTVDEFNEIGVKLEAISGGN</sequence>
<keyword evidence="3" id="KW-1185">Reference proteome</keyword>
<reference evidence="2 3" key="1">
    <citation type="submission" date="2017-02" db="EMBL/GenBank/DDBJ databases">
        <title>The new phylogeny of genus Mycobacterium.</title>
        <authorList>
            <person name="Tortoli E."/>
            <person name="Trovato A."/>
            <person name="Cirillo D.M."/>
        </authorList>
    </citation>
    <scope>NUCLEOTIDE SEQUENCE [LARGE SCALE GENOMIC DNA]</scope>
    <source>
        <strain evidence="2 3">RW6</strain>
    </source>
</reference>
<dbReference type="Proteomes" id="UP000192448">
    <property type="component" value="Unassembled WGS sequence"/>
</dbReference>
<name>A0A1X0A053_9MYCO</name>
<dbReference type="RefSeq" id="WP_083170487.1">
    <property type="nucleotide sequence ID" value="NZ_MVHF01000062.1"/>
</dbReference>
<evidence type="ECO:0000313" key="2">
    <source>
        <dbReference type="EMBL" id="ORA23400.1"/>
    </source>
</evidence>
<organism evidence="2 3">
    <name type="scientific">Mycobacterium aquaticum</name>
    <dbReference type="NCBI Taxonomy" id="1927124"/>
    <lineage>
        <taxon>Bacteria</taxon>
        <taxon>Bacillati</taxon>
        <taxon>Actinomycetota</taxon>
        <taxon>Actinomycetes</taxon>
        <taxon>Mycobacteriales</taxon>
        <taxon>Mycobacteriaceae</taxon>
        <taxon>Mycobacterium</taxon>
    </lineage>
</organism>
<proteinExistence type="predicted"/>
<gene>
    <name evidence="2" type="ORF">BST13_35190</name>
</gene>
<evidence type="ECO:0008006" key="4">
    <source>
        <dbReference type="Google" id="ProtNLM"/>
    </source>
</evidence>
<accession>A0A1X0A053</accession>
<comment type="caution">
    <text evidence="2">The sequence shown here is derived from an EMBL/GenBank/DDBJ whole genome shotgun (WGS) entry which is preliminary data.</text>
</comment>
<evidence type="ECO:0000313" key="3">
    <source>
        <dbReference type="Proteomes" id="UP000192448"/>
    </source>
</evidence>
<protein>
    <recommendedName>
        <fullName evidence="4">Tail assembly chaperone</fullName>
    </recommendedName>
</protein>